<name>A0A2H0XG64_UNCKA</name>
<dbReference type="EMBL" id="PEYT01000012">
    <property type="protein sequence ID" value="PIS23129.1"/>
    <property type="molecule type" value="Genomic_DNA"/>
</dbReference>
<accession>A0A2H0XG64</accession>
<feature type="transmembrane region" description="Helical" evidence="1">
    <location>
        <begin position="28"/>
        <end position="52"/>
    </location>
</feature>
<keyword evidence="1" id="KW-0812">Transmembrane</keyword>
<comment type="caution">
    <text evidence="2">The sequence shown here is derived from an EMBL/GenBank/DDBJ whole genome shotgun (WGS) entry which is preliminary data.</text>
</comment>
<protein>
    <submittedName>
        <fullName evidence="2">Uncharacterized protein</fullName>
    </submittedName>
</protein>
<evidence type="ECO:0000313" key="3">
    <source>
        <dbReference type="Proteomes" id="UP000230340"/>
    </source>
</evidence>
<sequence length="61" mass="6520">MWNRRDWVGRGNVKPALFVVVGKAGNCAIRAAMATAAVGVTAAFSAVGLQYVERYPLGRPK</sequence>
<proteinExistence type="predicted"/>
<keyword evidence="1" id="KW-0472">Membrane</keyword>
<keyword evidence="1" id="KW-1133">Transmembrane helix</keyword>
<evidence type="ECO:0000256" key="1">
    <source>
        <dbReference type="SAM" id="Phobius"/>
    </source>
</evidence>
<organism evidence="2 3">
    <name type="scientific">candidate division WWE3 bacterium CG08_land_8_20_14_0_20_40_13</name>
    <dbReference type="NCBI Taxonomy" id="1975084"/>
    <lineage>
        <taxon>Bacteria</taxon>
        <taxon>Katanobacteria</taxon>
    </lineage>
</organism>
<dbReference type="AlphaFoldDB" id="A0A2H0XG64"/>
<reference evidence="3" key="1">
    <citation type="submission" date="2017-09" db="EMBL/GenBank/DDBJ databases">
        <title>Depth-based differentiation of microbial function through sediment-hosted aquifers and enrichment of novel symbionts in the deep terrestrial subsurface.</title>
        <authorList>
            <person name="Probst A.J."/>
            <person name="Ladd B."/>
            <person name="Jarett J.K."/>
            <person name="Geller-Mcgrath D.E."/>
            <person name="Sieber C.M.K."/>
            <person name="Emerson J.B."/>
            <person name="Anantharaman K."/>
            <person name="Thomas B.C."/>
            <person name="Malmstrom R."/>
            <person name="Stieglmeier M."/>
            <person name="Klingl A."/>
            <person name="Woyke T."/>
            <person name="Ryan C.M."/>
            <person name="Banfield J.F."/>
        </authorList>
    </citation>
    <scope>NUCLEOTIDE SEQUENCE [LARGE SCALE GENOMIC DNA]</scope>
</reference>
<gene>
    <name evidence="2" type="ORF">COT49_01725</name>
</gene>
<dbReference type="Proteomes" id="UP000230340">
    <property type="component" value="Unassembled WGS sequence"/>
</dbReference>
<evidence type="ECO:0000313" key="2">
    <source>
        <dbReference type="EMBL" id="PIS23129.1"/>
    </source>
</evidence>